<dbReference type="Pfam" id="PF03478">
    <property type="entry name" value="Beta-prop_KIB1-4"/>
    <property type="match status" value="1"/>
</dbReference>
<evidence type="ECO:0000313" key="4">
    <source>
        <dbReference type="EMBL" id="KAK8947392.1"/>
    </source>
</evidence>
<gene>
    <name evidence="4" type="ORF">KSP39_PZI006990</name>
    <name evidence="3" type="ORF">KSP39_PZI006991</name>
</gene>
<dbReference type="PANTHER" id="PTHR45463">
    <property type="entry name" value="OS09G0392200 PROTEIN"/>
    <property type="match status" value="1"/>
</dbReference>
<feature type="domain" description="KIB1-4 beta-propeller" evidence="2">
    <location>
        <begin position="101"/>
        <end position="208"/>
    </location>
</feature>
<keyword evidence="5" id="KW-1185">Reference proteome</keyword>
<feature type="domain" description="F-box" evidence="1">
    <location>
        <begin position="40"/>
        <end position="69"/>
    </location>
</feature>
<dbReference type="PANTHER" id="PTHR45463:SF8">
    <property type="entry name" value="OS09G0392200 PROTEIN"/>
    <property type="match status" value="1"/>
</dbReference>
<dbReference type="CDD" id="cd09917">
    <property type="entry name" value="F-box_SF"/>
    <property type="match status" value="1"/>
</dbReference>
<dbReference type="Gene3D" id="1.20.1280.50">
    <property type="match status" value="1"/>
</dbReference>
<reference evidence="4" key="2">
    <citation type="submission" date="2024-02" db="EMBL/GenBank/DDBJ databases">
        <authorList>
            <person name="Li M.-H."/>
            <person name="Liu K.-W."/>
            <person name="Li Z."/>
            <person name="Lu H.-C."/>
            <person name="Ye Q.-L."/>
            <person name="Zhang D."/>
            <person name="Wang J.-Y."/>
            <person name="Li Y.-F."/>
            <person name="Zhong Z.-M."/>
            <person name="Liu X."/>
            <person name="Yu X."/>
            <person name="Liu D.-K."/>
            <person name="Tu X.-D."/>
            <person name="Liu B."/>
            <person name="Hao Y."/>
            <person name="Liao X.-Y."/>
            <person name="Jiang Y.-T."/>
            <person name="Sun W.-H."/>
            <person name="Chen J."/>
            <person name="Ai Y."/>
            <person name="Zhai J.-W."/>
            <person name="Wu S.-S."/>
            <person name="Zhou Z."/>
            <person name="Hsiao Y.-Y."/>
            <person name="Wu W.-L."/>
            <person name="Chen Y.-Y."/>
            <person name="Lin Y.-F."/>
            <person name="Hsu J.-L."/>
            <person name="Li C.-Y."/>
            <person name="Wang Z.-W."/>
            <person name="Zhao X."/>
            <person name="Zhong W.-Y."/>
            <person name="Ma X.-K."/>
            <person name="Ma L."/>
            <person name="Huang J."/>
            <person name="Chen G.-Z."/>
            <person name="Huang M.-Z."/>
            <person name="Huang L."/>
            <person name="Peng D.-H."/>
            <person name="Luo Y.-B."/>
            <person name="Zou S.-Q."/>
            <person name="Chen S.-P."/>
            <person name="Lan S."/>
            <person name="Tsai W.-C."/>
            <person name="Van De Peer Y."/>
            <person name="Liu Z.-J."/>
        </authorList>
    </citation>
    <scope>NUCLEOTIDE SEQUENCE</scope>
    <source>
        <strain evidence="4">Lor287</strain>
        <tissue evidence="4">Leaf</tissue>
    </source>
</reference>
<sequence>MDIQKRKWKEWGNGNRPNIRKKFYSWTEDKENKRWQTTVPYDILSIISDLLPLSDFINFRGVCRHWRSAPSCRSNITELSKKDPWCILYDFDARDKDTCLFYQCSDRRSCRVKVPGLRGAKCFVSKHGWLFIHRSNDYLFFNPLTLEEKFLPKYPASLGSFACQVGTFSASPSSNECIAIVLSSRDCWNCTAVKIASCRLTANKWVVNTFKFGDHTVPCVSELLPSPNCLYFFAVNNVSRPSNRSNNIRPKKIFICYDNHFLTFNFWGERCEISSLFDHPNLKERVNEHLKITNWYSKLKEVHCDDWICKFGKEFTFSFCLFNDCKVIEDKKVFGADYQTIPNVPVIKAAWLYKD</sequence>
<reference evidence="4 5" key="1">
    <citation type="journal article" date="2022" name="Nat. Plants">
        <title>Genomes of leafy and leafless Platanthera orchids illuminate the evolution of mycoheterotrophy.</title>
        <authorList>
            <person name="Li M.H."/>
            <person name="Liu K.W."/>
            <person name="Li Z."/>
            <person name="Lu H.C."/>
            <person name="Ye Q.L."/>
            <person name="Zhang D."/>
            <person name="Wang J.Y."/>
            <person name="Li Y.F."/>
            <person name="Zhong Z.M."/>
            <person name="Liu X."/>
            <person name="Yu X."/>
            <person name="Liu D.K."/>
            <person name="Tu X.D."/>
            <person name="Liu B."/>
            <person name="Hao Y."/>
            <person name="Liao X.Y."/>
            <person name="Jiang Y.T."/>
            <person name="Sun W.H."/>
            <person name="Chen J."/>
            <person name="Chen Y.Q."/>
            <person name="Ai Y."/>
            <person name="Zhai J.W."/>
            <person name="Wu S.S."/>
            <person name="Zhou Z."/>
            <person name="Hsiao Y.Y."/>
            <person name="Wu W.L."/>
            <person name="Chen Y.Y."/>
            <person name="Lin Y.F."/>
            <person name="Hsu J.L."/>
            <person name="Li C.Y."/>
            <person name="Wang Z.W."/>
            <person name="Zhao X."/>
            <person name="Zhong W.Y."/>
            <person name="Ma X.K."/>
            <person name="Ma L."/>
            <person name="Huang J."/>
            <person name="Chen G.Z."/>
            <person name="Huang M.Z."/>
            <person name="Huang L."/>
            <person name="Peng D.H."/>
            <person name="Luo Y.B."/>
            <person name="Zou S.Q."/>
            <person name="Chen S.P."/>
            <person name="Lan S."/>
            <person name="Tsai W.C."/>
            <person name="Van de Peer Y."/>
            <person name="Liu Z.J."/>
        </authorList>
    </citation>
    <scope>NUCLEOTIDE SEQUENCE [LARGE SCALE GENOMIC DNA]</scope>
    <source>
        <strain evidence="4">Lor287</strain>
    </source>
</reference>
<proteinExistence type="predicted"/>
<dbReference type="InterPro" id="IPR001810">
    <property type="entry name" value="F-box_dom"/>
</dbReference>
<dbReference type="EMBL" id="JBBWWQ010000005">
    <property type="protein sequence ID" value="KAK8947391.1"/>
    <property type="molecule type" value="Genomic_DNA"/>
</dbReference>
<dbReference type="Pfam" id="PF00646">
    <property type="entry name" value="F-box"/>
    <property type="match status" value="1"/>
</dbReference>
<organism evidence="4 5">
    <name type="scientific">Platanthera zijinensis</name>
    <dbReference type="NCBI Taxonomy" id="2320716"/>
    <lineage>
        <taxon>Eukaryota</taxon>
        <taxon>Viridiplantae</taxon>
        <taxon>Streptophyta</taxon>
        <taxon>Embryophyta</taxon>
        <taxon>Tracheophyta</taxon>
        <taxon>Spermatophyta</taxon>
        <taxon>Magnoliopsida</taxon>
        <taxon>Liliopsida</taxon>
        <taxon>Asparagales</taxon>
        <taxon>Orchidaceae</taxon>
        <taxon>Orchidoideae</taxon>
        <taxon>Orchideae</taxon>
        <taxon>Orchidinae</taxon>
        <taxon>Platanthera</taxon>
    </lineage>
</organism>
<comment type="caution">
    <text evidence="4">The sequence shown here is derived from an EMBL/GenBank/DDBJ whole genome shotgun (WGS) entry which is preliminary data.</text>
</comment>
<dbReference type="Proteomes" id="UP001418222">
    <property type="component" value="Unassembled WGS sequence"/>
</dbReference>
<protein>
    <recommendedName>
        <fullName evidence="6">F-box domain-containing protein</fullName>
    </recommendedName>
</protein>
<evidence type="ECO:0008006" key="6">
    <source>
        <dbReference type="Google" id="ProtNLM"/>
    </source>
</evidence>
<dbReference type="AlphaFoldDB" id="A0AAP0BQL7"/>
<dbReference type="EMBL" id="JBBWWQ010000005">
    <property type="protein sequence ID" value="KAK8947392.1"/>
    <property type="molecule type" value="Genomic_DNA"/>
</dbReference>
<accession>A0AAP0BQL7</accession>
<evidence type="ECO:0000313" key="5">
    <source>
        <dbReference type="Proteomes" id="UP001418222"/>
    </source>
</evidence>
<evidence type="ECO:0000259" key="1">
    <source>
        <dbReference type="Pfam" id="PF00646"/>
    </source>
</evidence>
<evidence type="ECO:0000313" key="3">
    <source>
        <dbReference type="EMBL" id="KAK8947391.1"/>
    </source>
</evidence>
<name>A0AAP0BQL7_9ASPA</name>
<evidence type="ECO:0000259" key="2">
    <source>
        <dbReference type="Pfam" id="PF03478"/>
    </source>
</evidence>
<dbReference type="InterPro" id="IPR005174">
    <property type="entry name" value="KIB1-4_b-propeller"/>
</dbReference>